<keyword evidence="5" id="KW-1185">Reference proteome</keyword>
<dbReference type="PANTHER" id="PTHR20857">
    <property type="entry name" value="THIAMINE-PHOSPHATE PYROPHOSPHORYLASE"/>
    <property type="match status" value="1"/>
</dbReference>
<proteinExistence type="predicted"/>
<dbReference type="RefSeq" id="WP_073094928.1">
    <property type="nucleotide sequence ID" value="NZ_FRCY01000006.1"/>
</dbReference>
<dbReference type="InterPro" id="IPR013785">
    <property type="entry name" value="Aldolase_TIM"/>
</dbReference>
<sequence>MKKLNLQQRKGIYLIIDPSSGPEKEIFRLMEELCRYPLMALQIWDHFRPDQDQIGFIRKICQITRHHPFPVLINNQWEWVAGTGLHGVHFDDLPEDLESIQQKLPENSLLGITCNNDLDFVRKAERKGFDYLSFCSVFPSPTANSCELVSFETIRETHKNCKLPFFLAGGIDLQNLSKLEDIPFSGIAVVSGIMQAENPGKAIENYLKKLEKISRNEINNY</sequence>
<keyword evidence="2" id="KW-0784">Thiamine biosynthesis</keyword>
<dbReference type="Gene3D" id="3.20.20.70">
    <property type="entry name" value="Aldolase class I"/>
    <property type="match status" value="1"/>
</dbReference>
<dbReference type="SUPFAM" id="SSF51391">
    <property type="entry name" value="Thiamin phosphate synthase"/>
    <property type="match status" value="1"/>
</dbReference>
<reference evidence="4 5" key="1">
    <citation type="submission" date="2016-11" db="EMBL/GenBank/DDBJ databases">
        <authorList>
            <person name="Jaros S."/>
            <person name="Januszkiewicz K."/>
            <person name="Wedrychowicz H."/>
        </authorList>
    </citation>
    <scope>NUCLEOTIDE SEQUENCE [LARGE SCALE GENOMIC DNA]</scope>
    <source>
        <strain evidence="4 5">CGMCC 1.6102</strain>
    </source>
</reference>
<dbReference type="STRING" id="388280.SAMN04488057_106250"/>
<evidence type="ECO:0000313" key="4">
    <source>
        <dbReference type="EMBL" id="SHN10328.1"/>
    </source>
</evidence>
<dbReference type="Pfam" id="PF02581">
    <property type="entry name" value="TMP-TENI"/>
    <property type="match status" value="1"/>
</dbReference>
<evidence type="ECO:0000259" key="3">
    <source>
        <dbReference type="Pfam" id="PF02581"/>
    </source>
</evidence>
<comment type="pathway">
    <text evidence="1">Cofactor biosynthesis; thiamine diphosphate biosynthesis.</text>
</comment>
<evidence type="ECO:0000256" key="2">
    <source>
        <dbReference type="ARBA" id="ARBA00022977"/>
    </source>
</evidence>
<accession>A0A1M7P1M6</accession>
<protein>
    <submittedName>
        <fullName evidence="4">Thiamine-phosphate pyrophosphorylase</fullName>
    </submittedName>
</protein>
<dbReference type="InterPro" id="IPR022998">
    <property type="entry name" value="ThiamineP_synth_TenI"/>
</dbReference>
<dbReference type="GO" id="GO:0009228">
    <property type="term" value="P:thiamine biosynthetic process"/>
    <property type="evidence" value="ECO:0007669"/>
    <property type="project" value="UniProtKB-KW"/>
</dbReference>
<dbReference type="GO" id="GO:0004789">
    <property type="term" value="F:thiamine-phosphate diphosphorylase activity"/>
    <property type="evidence" value="ECO:0007669"/>
    <property type="project" value="TreeGrafter"/>
</dbReference>
<dbReference type="GO" id="GO:0005737">
    <property type="term" value="C:cytoplasm"/>
    <property type="evidence" value="ECO:0007669"/>
    <property type="project" value="TreeGrafter"/>
</dbReference>
<gene>
    <name evidence="4" type="ORF">SAMN04488057_106250</name>
</gene>
<organism evidence="4 5">
    <name type="scientific">Cyclobacterium lianum</name>
    <dbReference type="NCBI Taxonomy" id="388280"/>
    <lineage>
        <taxon>Bacteria</taxon>
        <taxon>Pseudomonadati</taxon>
        <taxon>Bacteroidota</taxon>
        <taxon>Cytophagia</taxon>
        <taxon>Cytophagales</taxon>
        <taxon>Cyclobacteriaceae</taxon>
        <taxon>Cyclobacterium</taxon>
    </lineage>
</organism>
<name>A0A1M7P1M6_9BACT</name>
<dbReference type="PANTHER" id="PTHR20857:SF15">
    <property type="entry name" value="THIAMINE-PHOSPHATE SYNTHASE"/>
    <property type="match status" value="1"/>
</dbReference>
<evidence type="ECO:0000313" key="5">
    <source>
        <dbReference type="Proteomes" id="UP000184513"/>
    </source>
</evidence>
<feature type="domain" description="Thiamine phosphate synthase/TenI" evidence="3">
    <location>
        <begin position="12"/>
        <end position="193"/>
    </location>
</feature>
<dbReference type="Proteomes" id="UP000184513">
    <property type="component" value="Unassembled WGS sequence"/>
</dbReference>
<dbReference type="AlphaFoldDB" id="A0A1M7P1M6"/>
<evidence type="ECO:0000256" key="1">
    <source>
        <dbReference type="ARBA" id="ARBA00004948"/>
    </source>
</evidence>
<dbReference type="CDD" id="cd00564">
    <property type="entry name" value="TMP_TenI"/>
    <property type="match status" value="1"/>
</dbReference>
<dbReference type="InterPro" id="IPR036206">
    <property type="entry name" value="ThiamineP_synth_sf"/>
</dbReference>
<dbReference type="EMBL" id="FRCY01000006">
    <property type="protein sequence ID" value="SHN10328.1"/>
    <property type="molecule type" value="Genomic_DNA"/>
</dbReference>